<evidence type="ECO:0000313" key="2">
    <source>
        <dbReference type="Proteomes" id="UP001611339"/>
    </source>
</evidence>
<dbReference type="Proteomes" id="UP001611339">
    <property type="component" value="Unassembled WGS sequence"/>
</dbReference>
<sequence>MKVCSVCTRVGAADAAVSTQYASDDCTFMNCSEGGLIMNDHAVTISGSGSPSDCWARFYGGIYNRDDTTVSYNSGYAYHSHFIPRYWSCASSANLDTTLKNSNASSYFA</sequence>
<keyword evidence="2" id="KW-1185">Reference proteome</keyword>
<reference evidence="1 2" key="1">
    <citation type="submission" date="2024-10" db="EMBL/GenBank/DDBJ databases">
        <title>The Natural Products Discovery Center: Release of the First 8490 Sequenced Strains for Exploring Actinobacteria Biosynthetic Diversity.</title>
        <authorList>
            <person name="Kalkreuter E."/>
            <person name="Kautsar S.A."/>
            <person name="Yang D."/>
            <person name="Bader C.D."/>
            <person name="Teijaro C.N."/>
            <person name="Fluegel L."/>
            <person name="Davis C.M."/>
            <person name="Simpson J.R."/>
            <person name="Lauterbach L."/>
            <person name="Steele A.D."/>
            <person name="Gui C."/>
            <person name="Meng S."/>
            <person name="Li G."/>
            <person name="Viehrig K."/>
            <person name="Ye F."/>
            <person name="Su P."/>
            <person name="Kiefer A.F."/>
            <person name="Nichols A."/>
            <person name="Cepeda A.J."/>
            <person name="Yan W."/>
            <person name="Fan B."/>
            <person name="Jiang Y."/>
            <person name="Adhikari A."/>
            <person name="Zheng C.-J."/>
            <person name="Schuster L."/>
            <person name="Cowan T.M."/>
            <person name="Smanski M.J."/>
            <person name="Chevrette M.G."/>
            <person name="De Carvalho L.P.S."/>
            <person name="Shen B."/>
        </authorList>
    </citation>
    <scope>NUCLEOTIDE SEQUENCE [LARGE SCALE GENOMIC DNA]</scope>
    <source>
        <strain evidence="1 2">NPDC020602</strain>
    </source>
</reference>
<name>A0ABW7UF97_9ACTN</name>
<accession>A0ABW7UF97</accession>
<organism evidence="1 2">
    <name type="scientific">Streptomyces litmocidini</name>
    <dbReference type="NCBI Taxonomy" id="67318"/>
    <lineage>
        <taxon>Bacteria</taxon>
        <taxon>Bacillati</taxon>
        <taxon>Actinomycetota</taxon>
        <taxon>Actinomycetes</taxon>
        <taxon>Kitasatosporales</taxon>
        <taxon>Streptomycetaceae</taxon>
        <taxon>Streptomyces</taxon>
    </lineage>
</organism>
<proteinExistence type="predicted"/>
<protein>
    <submittedName>
        <fullName evidence="1">Uncharacterized protein</fullName>
    </submittedName>
</protein>
<gene>
    <name evidence="1" type="ORF">ACH407_32855</name>
</gene>
<comment type="caution">
    <text evidence="1">The sequence shown here is derived from an EMBL/GenBank/DDBJ whole genome shotgun (WGS) entry which is preliminary data.</text>
</comment>
<dbReference type="RefSeq" id="WP_398712957.1">
    <property type="nucleotide sequence ID" value="NZ_JBIRUI010000021.1"/>
</dbReference>
<evidence type="ECO:0000313" key="1">
    <source>
        <dbReference type="EMBL" id="MFI1718337.1"/>
    </source>
</evidence>
<dbReference type="EMBL" id="JBIRUI010000021">
    <property type="protein sequence ID" value="MFI1718337.1"/>
    <property type="molecule type" value="Genomic_DNA"/>
</dbReference>